<dbReference type="InterPro" id="IPR021040">
    <property type="entry name" value="LRRC8_Pannexin-like"/>
</dbReference>
<keyword evidence="3 8" id="KW-0812">Transmembrane</keyword>
<evidence type="ECO:0000256" key="6">
    <source>
        <dbReference type="ARBA" id="ARBA00023157"/>
    </source>
</evidence>
<reference evidence="11 12" key="1">
    <citation type="submission" date="2025-04" db="UniProtKB">
        <authorList>
            <consortium name="RefSeq"/>
        </authorList>
    </citation>
    <scope>IDENTIFICATION</scope>
    <source>
        <tissue evidence="11 12">Tentacle</tissue>
    </source>
</reference>
<accession>A0A6P8J671</accession>
<feature type="transmembrane region" description="Helical" evidence="8">
    <location>
        <begin position="337"/>
        <end position="361"/>
    </location>
</feature>
<evidence type="ECO:0000256" key="2">
    <source>
        <dbReference type="ARBA" id="ARBA00022475"/>
    </source>
</evidence>
<keyword evidence="6" id="KW-1015">Disulfide bond</keyword>
<organism evidence="10 12">
    <name type="scientific">Actinia tenebrosa</name>
    <name type="common">Australian red waratah sea anemone</name>
    <dbReference type="NCBI Taxonomy" id="6105"/>
    <lineage>
        <taxon>Eukaryota</taxon>
        <taxon>Metazoa</taxon>
        <taxon>Cnidaria</taxon>
        <taxon>Anthozoa</taxon>
        <taxon>Hexacorallia</taxon>
        <taxon>Actiniaria</taxon>
        <taxon>Actiniidae</taxon>
        <taxon>Actinia</taxon>
    </lineage>
</organism>
<feature type="domain" description="LRRC8 pannexin-like TM region" evidence="9">
    <location>
        <begin position="12"/>
        <end position="358"/>
    </location>
</feature>
<evidence type="ECO:0000259" key="9">
    <source>
        <dbReference type="Pfam" id="PF12534"/>
    </source>
</evidence>
<sequence>MIVTDAPTLDENLKKVTPWWDVVSKYLIAAMMAIALWSIAIQVTKDNLICVPAIDCSKLTVPNGSLAANVSDAAKLCQSLKPKSLKKKVLGKMTDRRFYDYVDSVCFQKLSWFTKFFPLILLGETLLLLAFDIMWTKLPCFSSVLNHFVALADEGYSSLATIDRIKRYPKGESPKQENNHGEEAVSSVTSRSGDNSDKDILLEDVSTKQGVKKAVPGSSASSLKDDSSSSQPSTNQGYISIPDADALKLLNLVEKAEVFRMKYDQDSSKYLFFSYSILTFFQMLTCLLSLIFNLLDPETFFQGLMTNNTVDFTCMIDEFVFSKEYDYFECSHPLAPYFQVTLILFLISLFVHLVISSWAMYKICRCGRSYSFSESNEQDKQITHNDFAFVFFLLTQHDKLFADRVSYFFKPGTNADLPGNIFNYMSRKSDYQ</sequence>
<dbReference type="OrthoDB" id="676979at2759"/>
<dbReference type="Pfam" id="PF12534">
    <property type="entry name" value="Pannexin_like"/>
    <property type="match status" value="1"/>
</dbReference>
<evidence type="ECO:0000256" key="8">
    <source>
        <dbReference type="SAM" id="Phobius"/>
    </source>
</evidence>
<feature type="transmembrane region" description="Helical" evidence="8">
    <location>
        <begin position="23"/>
        <end position="43"/>
    </location>
</feature>
<feature type="compositionally biased region" description="Low complexity" evidence="7">
    <location>
        <begin position="218"/>
        <end position="233"/>
    </location>
</feature>
<evidence type="ECO:0000313" key="12">
    <source>
        <dbReference type="RefSeq" id="XP_031575249.1"/>
    </source>
</evidence>
<dbReference type="GeneID" id="116308877"/>
<dbReference type="KEGG" id="aten:116308877"/>
<name>A0A6P8J671_ACTTE</name>
<evidence type="ECO:0000256" key="3">
    <source>
        <dbReference type="ARBA" id="ARBA00022692"/>
    </source>
</evidence>
<evidence type="ECO:0000256" key="4">
    <source>
        <dbReference type="ARBA" id="ARBA00022989"/>
    </source>
</evidence>
<feature type="region of interest" description="Disordered" evidence="7">
    <location>
        <begin position="169"/>
        <end position="237"/>
    </location>
</feature>
<keyword evidence="10" id="KW-1185">Reference proteome</keyword>
<protein>
    <submittedName>
        <fullName evidence="11 12">Volume-regulated anion channel subunit LRRC8B-like</fullName>
    </submittedName>
</protein>
<dbReference type="RefSeq" id="XP_031575248.1">
    <property type="nucleotide sequence ID" value="XM_031719388.1"/>
</dbReference>
<keyword evidence="2" id="KW-1003">Cell membrane</keyword>
<gene>
    <name evidence="11 12" type="primary">LOC116308877</name>
</gene>
<evidence type="ECO:0000256" key="1">
    <source>
        <dbReference type="ARBA" id="ARBA00004236"/>
    </source>
</evidence>
<dbReference type="Proteomes" id="UP000515163">
    <property type="component" value="Unplaced"/>
</dbReference>
<evidence type="ECO:0000313" key="10">
    <source>
        <dbReference type="Proteomes" id="UP000515163"/>
    </source>
</evidence>
<dbReference type="GO" id="GO:0005886">
    <property type="term" value="C:plasma membrane"/>
    <property type="evidence" value="ECO:0007669"/>
    <property type="project" value="UniProtKB-SubCell"/>
</dbReference>
<evidence type="ECO:0000256" key="7">
    <source>
        <dbReference type="SAM" id="MobiDB-lite"/>
    </source>
</evidence>
<feature type="transmembrane region" description="Helical" evidence="8">
    <location>
        <begin position="270"/>
        <end position="295"/>
    </location>
</feature>
<keyword evidence="5 8" id="KW-0472">Membrane</keyword>
<keyword evidence="4 8" id="KW-1133">Transmembrane helix</keyword>
<evidence type="ECO:0000313" key="11">
    <source>
        <dbReference type="RefSeq" id="XP_031575248.1"/>
    </source>
</evidence>
<proteinExistence type="predicted"/>
<feature type="compositionally biased region" description="Basic and acidic residues" evidence="7">
    <location>
        <begin position="169"/>
        <end position="183"/>
    </location>
</feature>
<dbReference type="AlphaFoldDB" id="A0A6P8J671"/>
<dbReference type="RefSeq" id="XP_031575249.1">
    <property type="nucleotide sequence ID" value="XM_031719389.1"/>
</dbReference>
<evidence type="ECO:0000256" key="5">
    <source>
        <dbReference type="ARBA" id="ARBA00023136"/>
    </source>
</evidence>
<comment type="subcellular location">
    <subcellularLocation>
        <location evidence="1">Cell membrane</location>
    </subcellularLocation>
</comment>